<accession>A0A2W2GS67</accession>
<reference evidence="3 4" key="1">
    <citation type="submission" date="2018-01" db="EMBL/GenBank/DDBJ databases">
        <title>Draft genome sequence of Sphaerisporangium sp. 7K107.</title>
        <authorList>
            <person name="Sahin N."/>
            <person name="Saygin H."/>
            <person name="Ay H."/>
        </authorList>
    </citation>
    <scope>NUCLEOTIDE SEQUENCE [LARGE SCALE GENOMIC DNA]</scope>
    <source>
        <strain evidence="3 4">7K107</strain>
    </source>
</reference>
<keyword evidence="1" id="KW-0808">Transferase</keyword>
<evidence type="ECO:0000313" key="4">
    <source>
        <dbReference type="Proteomes" id="UP000248544"/>
    </source>
</evidence>
<feature type="domain" description="Thymidylate synthase/dCMP hydroxymethylase" evidence="2">
    <location>
        <begin position="67"/>
        <end position="186"/>
    </location>
</feature>
<dbReference type="EMBL" id="POUA01000055">
    <property type="protein sequence ID" value="PZG50732.1"/>
    <property type="molecule type" value="Genomic_DNA"/>
</dbReference>
<keyword evidence="4" id="KW-1185">Reference proteome</keyword>
<dbReference type="GO" id="GO:0016740">
    <property type="term" value="F:transferase activity"/>
    <property type="evidence" value="ECO:0007669"/>
    <property type="project" value="UniProtKB-KW"/>
</dbReference>
<sequence>MDHVWATGRPAEDDRGPIIEAPAVLFEIEDVRLDDPVVTAHGDRRLIPLYTRKFTRRAVIPPFKYSYGARLRALQGVDQLAWVIDLLRARPYSKSGWLSLTTPGEPFDAVPCLSGLAFRVRDGRLVATAAFRSQNAYTSYLNYLPLRDVQAGVAERLRLPCGPLRIFVDVPHIYLADTEAVAAVLREVSELRQAS</sequence>
<proteinExistence type="predicted"/>
<dbReference type="Pfam" id="PF00303">
    <property type="entry name" value="Thymidylat_synt"/>
    <property type="match status" value="1"/>
</dbReference>
<dbReference type="InterPro" id="IPR036926">
    <property type="entry name" value="Thymidate_synth/dCMP_Mease_sf"/>
</dbReference>
<evidence type="ECO:0000259" key="2">
    <source>
        <dbReference type="Pfam" id="PF00303"/>
    </source>
</evidence>
<dbReference type="SUPFAM" id="SSF55831">
    <property type="entry name" value="Thymidylate synthase/dCMP hydroxymethylase"/>
    <property type="match status" value="1"/>
</dbReference>
<evidence type="ECO:0000256" key="1">
    <source>
        <dbReference type="ARBA" id="ARBA00022679"/>
    </source>
</evidence>
<dbReference type="InterPro" id="IPR023451">
    <property type="entry name" value="Thymidate_synth/dCMP_Mease_dom"/>
</dbReference>
<gene>
    <name evidence="3" type="ORF">C1I98_09920</name>
</gene>
<protein>
    <recommendedName>
        <fullName evidence="2">Thymidylate synthase/dCMP hydroxymethylase domain-containing protein</fullName>
    </recommendedName>
</protein>
<name>A0A2W2GS67_9ACTN</name>
<dbReference type="Gene3D" id="3.30.572.10">
    <property type="entry name" value="Thymidylate synthase/dCMP hydroxymethylase domain"/>
    <property type="match status" value="1"/>
</dbReference>
<dbReference type="AlphaFoldDB" id="A0A2W2GS67"/>
<comment type="caution">
    <text evidence="3">The sequence shown here is derived from an EMBL/GenBank/DDBJ whole genome shotgun (WGS) entry which is preliminary data.</text>
</comment>
<organism evidence="3 4">
    <name type="scientific">Spongiactinospora gelatinilytica</name>
    <dbReference type="NCBI Taxonomy" id="2666298"/>
    <lineage>
        <taxon>Bacteria</taxon>
        <taxon>Bacillati</taxon>
        <taxon>Actinomycetota</taxon>
        <taxon>Actinomycetes</taxon>
        <taxon>Streptosporangiales</taxon>
        <taxon>Streptosporangiaceae</taxon>
        <taxon>Spongiactinospora</taxon>
    </lineage>
</organism>
<evidence type="ECO:0000313" key="3">
    <source>
        <dbReference type="EMBL" id="PZG50732.1"/>
    </source>
</evidence>
<dbReference type="Proteomes" id="UP000248544">
    <property type="component" value="Unassembled WGS sequence"/>
</dbReference>